<dbReference type="SUPFAM" id="SSF48576">
    <property type="entry name" value="Terpenoid synthases"/>
    <property type="match status" value="1"/>
</dbReference>
<dbReference type="InterPro" id="IPR008949">
    <property type="entry name" value="Isoprenoid_synthase_dom_sf"/>
</dbReference>
<dbReference type="Proteomes" id="UP001243364">
    <property type="component" value="Unassembled WGS sequence"/>
</dbReference>
<protein>
    <submittedName>
        <fullName evidence="1">Uncharacterized protein</fullName>
    </submittedName>
</protein>
<keyword evidence="2" id="KW-1185">Reference proteome</keyword>
<name>A0ABU0Q668_STRAH</name>
<accession>A0ABU0Q668</accession>
<dbReference type="Gene3D" id="1.10.600.10">
    <property type="entry name" value="Farnesyl Diphosphate Synthase"/>
    <property type="match status" value="1"/>
</dbReference>
<proteinExistence type="predicted"/>
<organism evidence="1 2">
    <name type="scientific">Streptomyces achromogenes</name>
    <dbReference type="NCBI Taxonomy" id="67255"/>
    <lineage>
        <taxon>Bacteria</taxon>
        <taxon>Bacillati</taxon>
        <taxon>Actinomycetota</taxon>
        <taxon>Actinomycetes</taxon>
        <taxon>Kitasatosporales</taxon>
        <taxon>Streptomycetaceae</taxon>
        <taxon>Streptomyces</taxon>
    </lineage>
</organism>
<comment type="caution">
    <text evidence="1">The sequence shown here is derived from an EMBL/GenBank/DDBJ whole genome shotgun (WGS) entry which is preliminary data.</text>
</comment>
<sequence length="108" mass="12411">MHNLGISLVTHQGMTLEEAVEETRRRIEECISEFLAVEKDVLRLADRLTDGTVRGMRLGAAVRACLGNMRHWFSSVYWFHHESGRYMVDSWDDRSTPPYVNNEAAGEK</sequence>
<reference evidence="1 2" key="1">
    <citation type="submission" date="2023-07" db="EMBL/GenBank/DDBJ databases">
        <title>Comparative genomics of wheat-associated soil bacteria to identify genetic determinants of phenazine resistance.</title>
        <authorList>
            <person name="Mouncey N."/>
        </authorList>
    </citation>
    <scope>NUCLEOTIDE SEQUENCE [LARGE SCALE GENOMIC DNA]</scope>
    <source>
        <strain evidence="1 2">W4I19-2</strain>
    </source>
</reference>
<dbReference type="EMBL" id="JAUSYA010000001">
    <property type="protein sequence ID" value="MDQ0686168.1"/>
    <property type="molecule type" value="Genomic_DNA"/>
</dbReference>
<gene>
    <name evidence="1" type="ORF">QFZ56_005131</name>
</gene>
<evidence type="ECO:0000313" key="2">
    <source>
        <dbReference type="Proteomes" id="UP001243364"/>
    </source>
</evidence>
<evidence type="ECO:0000313" key="1">
    <source>
        <dbReference type="EMBL" id="MDQ0686168.1"/>
    </source>
</evidence>